<keyword evidence="2" id="KW-1185">Reference proteome</keyword>
<dbReference type="EMBL" id="JAVCQK010000687">
    <property type="protein sequence ID" value="MFH7519312.1"/>
    <property type="molecule type" value="Genomic_DNA"/>
</dbReference>
<feature type="non-terminal residue" evidence="1">
    <location>
        <position position="34"/>
    </location>
</feature>
<name>A0ABW7NWR8_9PSED</name>
<protein>
    <submittedName>
        <fullName evidence="1">Chemotaxis protein CheV</fullName>
    </submittedName>
</protein>
<proteinExistence type="predicted"/>
<gene>
    <name evidence="1" type="ORF">RA271_29910</name>
</gene>
<evidence type="ECO:0000313" key="2">
    <source>
        <dbReference type="Proteomes" id="UP001610657"/>
    </source>
</evidence>
<comment type="caution">
    <text evidence="1">The sequence shown here is derived from an EMBL/GenBank/DDBJ whole genome shotgun (WGS) entry which is preliminary data.</text>
</comment>
<reference evidence="1 2" key="1">
    <citation type="submission" date="2023-08" db="EMBL/GenBank/DDBJ databases">
        <title>Genomic and mutational analysis of Pseudomonas syringae pv. tagetis EB037 pathogenicity on sunflower.</title>
        <authorList>
            <person name="Maul J.E."/>
        </authorList>
    </citation>
    <scope>NUCLEOTIDE SEQUENCE [LARGE SCALE GENOMIC DNA]</scope>
    <source>
        <strain evidence="1 2">EB037_T1</strain>
    </source>
</reference>
<accession>A0ABW7NWR8</accession>
<sequence length="34" mass="3769">MAGVMVSVYQRTLLVGLNRLELLLFGLDGKQLYG</sequence>
<organism evidence="1 2">
    <name type="scientific">Pseudomonas syringae pv. tagetis</name>
    <dbReference type="NCBI Taxonomy" id="129140"/>
    <lineage>
        <taxon>Bacteria</taxon>
        <taxon>Pseudomonadati</taxon>
        <taxon>Pseudomonadota</taxon>
        <taxon>Gammaproteobacteria</taxon>
        <taxon>Pseudomonadales</taxon>
        <taxon>Pseudomonadaceae</taxon>
        <taxon>Pseudomonas</taxon>
    </lineage>
</organism>
<dbReference type="Proteomes" id="UP001610657">
    <property type="component" value="Unassembled WGS sequence"/>
</dbReference>
<evidence type="ECO:0000313" key="1">
    <source>
        <dbReference type="EMBL" id="MFH7519312.1"/>
    </source>
</evidence>